<name>A0AAF1A357_SOLVR</name>
<organism evidence="1 2">
    <name type="scientific">Solanum verrucosum</name>
    <dbReference type="NCBI Taxonomy" id="315347"/>
    <lineage>
        <taxon>Eukaryota</taxon>
        <taxon>Viridiplantae</taxon>
        <taxon>Streptophyta</taxon>
        <taxon>Embryophyta</taxon>
        <taxon>Tracheophyta</taxon>
        <taxon>Spermatophyta</taxon>
        <taxon>Magnoliopsida</taxon>
        <taxon>eudicotyledons</taxon>
        <taxon>Gunneridae</taxon>
        <taxon>Pentapetalae</taxon>
        <taxon>asterids</taxon>
        <taxon>lamiids</taxon>
        <taxon>Solanales</taxon>
        <taxon>Solanaceae</taxon>
        <taxon>Solanoideae</taxon>
        <taxon>Solaneae</taxon>
        <taxon>Solanum</taxon>
    </lineage>
</organism>
<keyword evidence="2" id="KW-1185">Reference proteome</keyword>
<sequence length="677" mass="76246">MVVLDRFTGTGNPDDWIFRAERYFADLGFPENYWLPHPFFDLDGEALDWFRWMYRNKQFWDWKHFKENISNITGLSPTIIQEAAIEDAFDSATTRDSEEIASALGDGHSSIANNFEVHLDTLIDTNFLLVGTDSVMGDEHSGHADQVFDENSHPIEDSVHEFDMAFDLVEDNSMGLQIPLQVTEVVSTPTWCVEIDYRGDMHSRKSNVAEDECLETNTDIVFGGSLQRNESTLQDQFANLKLVVTENSVFHETLSSNFDAPIRVDVIESMTDGLPTCYWFDTGQYVSQSITFVFRHRKCGDHLSATDFDKNDYLPIIGAQGGNVQFFAIMCSSCYSSGDDSKTACEGAAHNWLLDVLASYVLVKESGNSKVHQVFDTISNEAWKVSNVMFTLLLVGVLVETPKETRTIQQLHLTDKEYLFITFGGREPIVSPSQSTHALPMRYLDANSPCSGFSRHKIDLVASDKMYADIIFLKLTIIEDLYLDKLLFENKGGVSKSEIQSYDVRNDVKQEKFNEGIRHAECFFSMDAGVNLFIVTVGGTVKVNCVWDLGINSKTMHQNGLMETTEAHLLLEFIDITSRLFHYVFDAHLKESNLTFKWVKIGQSTQLLLSEAIGEEHAISIVIALNLEDKVLNDDGSIVMNQVQPNVDTNVIQVVIGLTRAIGPRTSNRARLIWNPG</sequence>
<protein>
    <submittedName>
        <fullName evidence="1">Uncharacterized protein</fullName>
    </submittedName>
</protein>
<evidence type="ECO:0000313" key="2">
    <source>
        <dbReference type="Proteomes" id="UP001234989"/>
    </source>
</evidence>
<dbReference type="Proteomes" id="UP001234989">
    <property type="component" value="Chromosome 12"/>
</dbReference>
<evidence type="ECO:0000313" key="1">
    <source>
        <dbReference type="EMBL" id="WMV58564.1"/>
    </source>
</evidence>
<gene>
    <name evidence="1" type="ORF">MTR67_051949</name>
</gene>
<dbReference type="EMBL" id="CP133623">
    <property type="protein sequence ID" value="WMV58564.1"/>
    <property type="molecule type" value="Genomic_DNA"/>
</dbReference>
<accession>A0AAF1A357</accession>
<proteinExistence type="predicted"/>
<reference evidence="1" key="1">
    <citation type="submission" date="2023-08" db="EMBL/GenBank/DDBJ databases">
        <title>A de novo genome assembly of Solanum verrucosum Schlechtendal, a Mexican diploid species geographically isolated from the other diploid A-genome species in potato relatives.</title>
        <authorList>
            <person name="Hosaka K."/>
        </authorList>
    </citation>
    <scope>NUCLEOTIDE SEQUENCE</scope>
    <source>
        <tissue evidence="1">Young leaves</tissue>
    </source>
</reference>
<dbReference type="AlphaFoldDB" id="A0AAF1A357"/>